<evidence type="ECO:0000256" key="6">
    <source>
        <dbReference type="HAMAP-Rule" id="MF_00074"/>
    </source>
</evidence>
<evidence type="ECO:0000313" key="7">
    <source>
        <dbReference type="EMBL" id="MBE3638275.1"/>
    </source>
</evidence>
<comment type="catalytic activity">
    <reaction evidence="6">
        <text>guanosine(527) in 16S rRNA + S-adenosyl-L-methionine = N(7)-methylguanosine(527) in 16S rRNA + S-adenosyl-L-homocysteine</text>
        <dbReference type="Rhea" id="RHEA:42732"/>
        <dbReference type="Rhea" id="RHEA-COMP:10209"/>
        <dbReference type="Rhea" id="RHEA-COMP:10210"/>
        <dbReference type="ChEBI" id="CHEBI:57856"/>
        <dbReference type="ChEBI" id="CHEBI:59789"/>
        <dbReference type="ChEBI" id="CHEBI:74269"/>
        <dbReference type="ChEBI" id="CHEBI:74480"/>
        <dbReference type="EC" id="2.1.1.170"/>
    </reaction>
</comment>
<dbReference type="RefSeq" id="WP_193181731.1">
    <property type="nucleotide sequence ID" value="NZ_JACVXA010000020.1"/>
</dbReference>
<comment type="subcellular location">
    <subcellularLocation>
        <location evidence="6">Cytoplasm</location>
    </subcellularLocation>
</comment>
<keyword evidence="5 6" id="KW-0949">S-adenosyl-L-methionine</keyword>
<name>A0A8J6YV01_9RHOB</name>
<comment type="caution">
    <text evidence="6">Lacks conserved residue(s) required for the propagation of feature annotation.</text>
</comment>
<comment type="function">
    <text evidence="6">Specifically methylates the N7 position of guanine in position 527 of 16S rRNA.</text>
</comment>
<dbReference type="GO" id="GO:0070043">
    <property type="term" value="F:rRNA (guanine-N7-)-methyltransferase activity"/>
    <property type="evidence" value="ECO:0007669"/>
    <property type="project" value="UniProtKB-UniRule"/>
</dbReference>
<keyword evidence="1 6" id="KW-0963">Cytoplasm</keyword>
<feature type="binding site" evidence="6">
    <location>
        <position position="67"/>
    </location>
    <ligand>
        <name>S-adenosyl-L-methionine</name>
        <dbReference type="ChEBI" id="CHEBI:59789"/>
    </ligand>
</feature>
<dbReference type="Proteomes" id="UP000609121">
    <property type="component" value="Unassembled WGS sequence"/>
</dbReference>
<dbReference type="EC" id="2.1.1.170" evidence="6"/>
<dbReference type="PANTHER" id="PTHR31760:SF0">
    <property type="entry name" value="S-ADENOSYL-L-METHIONINE-DEPENDENT METHYLTRANSFERASES SUPERFAMILY PROTEIN"/>
    <property type="match status" value="1"/>
</dbReference>
<dbReference type="InterPro" id="IPR029063">
    <property type="entry name" value="SAM-dependent_MTases_sf"/>
</dbReference>
<keyword evidence="2 6" id="KW-0698">rRNA processing</keyword>
<evidence type="ECO:0000256" key="3">
    <source>
        <dbReference type="ARBA" id="ARBA00022603"/>
    </source>
</evidence>
<evidence type="ECO:0000256" key="1">
    <source>
        <dbReference type="ARBA" id="ARBA00022490"/>
    </source>
</evidence>
<feature type="binding site" evidence="6">
    <location>
        <begin position="121"/>
        <end position="122"/>
    </location>
    <ligand>
        <name>S-adenosyl-L-methionine</name>
        <dbReference type="ChEBI" id="CHEBI:59789"/>
    </ligand>
</feature>
<dbReference type="InterPro" id="IPR003682">
    <property type="entry name" value="rRNA_ssu_MeTfrase_G"/>
</dbReference>
<protein>
    <recommendedName>
        <fullName evidence="6">Ribosomal RNA small subunit methyltransferase G</fullName>
        <ecNumber evidence="6">2.1.1.170</ecNumber>
    </recommendedName>
    <alternativeName>
        <fullName evidence="6">16S rRNA 7-methylguanosine methyltransferase</fullName>
        <shortName evidence="6">16S rRNA m7G methyltransferase</shortName>
    </alternativeName>
</protein>
<dbReference type="NCBIfam" id="TIGR00138">
    <property type="entry name" value="rsmG_gidB"/>
    <property type="match status" value="1"/>
</dbReference>
<comment type="caution">
    <text evidence="7">The sequence shown here is derived from an EMBL/GenBank/DDBJ whole genome shotgun (WGS) entry which is preliminary data.</text>
</comment>
<organism evidence="7 8">
    <name type="scientific">Mangrovicoccus algicola</name>
    <dbReference type="NCBI Taxonomy" id="2771008"/>
    <lineage>
        <taxon>Bacteria</taxon>
        <taxon>Pseudomonadati</taxon>
        <taxon>Pseudomonadota</taxon>
        <taxon>Alphaproteobacteria</taxon>
        <taxon>Rhodobacterales</taxon>
        <taxon>Paracoccaceae</taxon>
        <taxon>Mangrovicoccus</taxon>
    </lineage>
</organism>
<dbReference type="PIRSF" id="PIRSF003078">
    <property type="entry name" value="GidB"/>
    <property type="match status" value="1"/>
</dbReference>
<dbReference type="HAMAP" id="MF_00074">
    <property type="entry name" value="16SrRNA_methyltr_G"/>
    <property type="match status" value="1"/>
</dbReference>
<evidence type="ECO:0000313" key="8">
    <source>
        <dbReference type="Proteomes" id="UP000609121"/>
    </source>
</evidence>
<dbReference type="SUPFAM" id="SSF53335">
    <property type="entry name" value="S-adenosyl-L-methionine-dependent methyltransferases"/>
    <property type="match status" value="1"/>
</dbReference>
<dbReference type="GO" id="GO:0005829">
    <property type="term" value="C:cytosol"/>
    <property type="evidence" value="ECO:0007669"/>
    <property type="project" value="TreeGrafter"/>
</dbReference>
<comment type="similarity">
    <text evidence="6">Belongs to the methyltransferase superfamily. RNA methyltransferase RsmG family.</text>
</comment>
<reference evidence="7" key="1">
    <citation type="submission" date="2020-09" db="EMBL/GenBank/DDBJ databases">
        <title>A novel bacterium of genus Mangrovicoccus, isolated from South China Sea.</title>
        <authorList>
            <person name="Huang H."/>
            <person name="Mo K."/>
            <person name="Hu Y."/>
        </authorList>
    </citation>
    <scope>NUCLEOTIDE SEQUENCE</scope>
    <source>
        <strain evidence="7">HB182678</strain>
    </source>
</reference>
<proteinExistence type="inferred from homology"/>
<dbReference type="Pfam" id="PF02527">
    <property type="entry name" value="GidB"/>
    <property type="match status" value="1"/>
</dbReference>
<feature type="binding site" evidence="6">
    <location>
        <position position="72"/>
    </location>
    <ligand>
        <name>S-adenosyl-L-methionine</name>
        <dbReference type="ChEBI" id="CHEBI:59789"/>
    </ligand>
</feature>
<evidence type="ECO:0000256" key="4">
    <source>
        <dbReference type="ARBA" id="ARBA00022679"/>
    </source>
</evidence>
<keyword evidence="8" id="KW-1185">Reference proteome</keyword>
<keyword evidence="3 6" id="KW-0489">Methyltransferase</keyword>
<dbReference type="AlphaFoldDB" id="A0A8J6YV01"/>
<keyword evidence="4 6" id="KW-0808">Transferase</keyword>
<accession>A0A8J6YV01</accession>
<feature type="binding site" evidence="6">
    <location>
        <position position="135"/>
    </location>
    <ligand>
        <name>S-adenosyl-L-methionine</name>
        <dbReference type="ChEBI" id="CHEBI:59789"/>
    </ligand>
</feature>
<evidence type="ECO:0000256" key="5">
    <source>
        <dbReference type="ARBA" id="ARBA00022691"/>
    </source>
</evidence>
<sequence>MAADQFDVSRETRDRLRIYQGLLEKWNSKINLVAPSTLAESWERHFLDSLQVFHLQKEEPRHWCDLGSGAGFPGMVAAIAAVGAGWNSSFTLIESDQRKCTFLRTVSRETGIPVTILAERIEDAPAQRADVISARALAPLPRLLPWVLRHVAPNGRAFLPKGRKYQQEIEEVRDNFAFSLEINPSQVDSESVILKLESIRDV</sequence>
<dbReference type="EMBL" id="JACVXA010000020">
    <property type="protein sequence ID" value="MBE3638275.1"/>
    <property type="molecule type" value="Genomic_DNA"/>
</dbReference>
<dbReference type="PANTHER" id="PTHR31760">
    <property type="entry name" value="S-ADENOSYL-L-METHIONINE-DEPENDENT METHYLTRANSFERASES SUPERFAMILY PROTEIN"/>
    <property type="match status" value="1"/>
</dbReference>
<evidence type="ECO:0000256" key="2">
    <source>
        <dbReference type="ARBA" id="ARBA00022552"/>
    </source>
</evidence>
<dbReference type="Gene3D" id="3.40.50.150">
    <property type="entry name" value="Vaccinia Virus protein VP39"/>
    <property type="match status" value="1"/>
</dbReference>
<gene>
    <name evidence="6 7" type="primary">rsmG</name>
    <name evidence="7" type="ORF">ICN82_08700</name>
</gene>